<evidence type="ECO:0000313" key="1">
    <source>
        <dbReference type="EMBL" id="ADO98765.1"/>
    </source>
</evidence>
<evidence type="ECO:0008006" key="3">
    <source>
        <dbReference type="Google" id="ProtNLM"/>
    </source>
</evidence>
<dbReference type="KEGG" id="vg:10327054"/>
<evidence type="ECO:0000313" key="2">
    <source>
        <dbReference type="Proteomes" id="UP000006530"/>
    </source>
</evidence>
<keyword evidence="2" id="KW-1185">Reference proteome</keyword>
<protein>
    <recommendedName>
        <fullName evidence="3">AP2/ERF domain-containing protein</fullName>
    </recommendedName>
</protein>
<proteinExistence type="predicted"/>
<dbReference type="GeneID" id="10327054"/>
<reference evidence="1 2" key="1">
    <citation type="journal article" date="2010" name="Environ. Microbiol.">
        <title>Genomic analysis of oceanic cyanobacterial myoviruses compared with T4-like myoviruses from diverse hosts and environments.</title>
        <authorList>
            <person name="Sullivan M.B."/>
            <person name="Huang K.H."/>
            <person name="Ignacio-Espinoza J.C."/>
            <person name="Berlin A.M."/>
            <person name="Kelly L."/>
            <person name="Weigele P.R."/>
            <person name="DeFrancesco A.S."/>
            <person name="Kern S.E."/>
            <person name="Thompson L.R."/>
            <person name="Young S."/>
            <person name="Yandava C."/>
            <person name="Fu R."/>
            <person name="Krastins B."/>
            <person name="Chase M."/>
            <person name="Sarracino D."/>
            <person name="Osburne M.S."/>
            <person name="Henn M.R."/>
            <person name="Chisholm S.W."/>
        </authorList>
    </citation>
    <scope>NUCLEOTIDE SEQUENCE [LARGE SCALE GENOMIC DNA]</scope>
    <source>
        <strain evidence="1">M4-247</strain>
    </source>
</reference>
<dbReference type="OrthoDB" id="8611at10239"/>
<dbReference type="EMBL" id="GU071101">
    <property type="protein sequence ID" value="ADO98765.1"/>
    <property type="molecule type" value="Genomic_DNA"/>
</dbReference>
<accession>E3SMX2</accession>
<name>E3SMX2_9CAUD</name>
<sequence length="214" mass="25574">MTRLIRDSQRKKIPKAVHMSRRKPVYGVGINDVTEVGFTGGRIWKVWQQMIRRTDGRDPQHKFYHYYKDCTMDESWFVLSEFKKWVETFDNWEMKEIDKDLLIEGNMHYGPDTCLMVDPVWNTLYKTNAVKGDLPRGVVYNSWKKRLAKKPYRAQITLFEDRFTGKRTHLGSFVTVEMASDCYKKARRERIRKQLELETDIRVIEAVKRREGIE</sequence>
<organism evidence="1 2">
    <name type="scientific">Prochlorococcus phage P-HM1</name>
    <dbReference type="NCBI Taxonomy" id="445700"/>
    <lineage>
        <taxon>Viruses</taxon>
        <taxon>Duplodnaviria</taxon>
        <taxon>Heunggongvirae</taxon>
        <taxon>Uroviricota</taxon>
        <taxon>Caudoviricetes</taxon>
        <taxon>Eurybiavirus</taxon>
        <taxon>Eurybiavirus PHM2</taxon>
    </lineage>
</organism>
<dbReference type="RefSeq" id="YP_004322566.1">
    <property type="nucleotide sequence ID" value="NC_015280.1"/>
</dbReference>
<dbReference type="Proteomes" id="UP000006530">
    <property type="component" value="Segment"/>
</dbReference>
<gene>
    <name evidence="1" type="ORF">PHM1_141</name>
</gene>